<evidence type="ECO:0000313" key="5">
    <source>
        <dbReference type="Proteomes" id="UP000832041"/>
    </source>
</evidence>
<evidence type="ECO:0000256" key="1">
    <source>
        <dbReference type="ARBA" id="ARBA00023002"/>
    </source>
</evidence>
<proteinExistence type="predicted"/>
<dbReference type="InterPro" id="IPR050493">
    <property type="entry name" value="FAD-dep_Monooxygenase_BioMet"/>
</dbReference>
<feature type="domain" description="FAD-binding" evidence="3">
    <location>
        <begin position="267"/>
        <end position="328"/>
    </location>
</feature>
<sequence length="376" mass="39402">MSHAVVVGGGIGGLAAALALQQRNWAVTVCERAPSLDPVGSGLAVAANALKALDVLGVGDAVRALSTLRGEGGIRRRDGRWLVRTTEEAAAARYGDSVVLLTRAALVDLLAEHLAPGTLRLGTEVHAVDPDTGRVSTGAGELTADLVVAADGLHSAVRRALFPDHPGPAYAGVTSWRLLVPRGGLPCPASETWGAGQVFGVLPLAGDLVYCYGTATVPAGGRADDERAELLRRFGDWHAPIPRLLEAAGAGRILRTDLYSLATPLPAFHRGRVVLLGDAAHAMTPYLGQGACQAIEDAVVLAHLADRPDGPAAYTAARLPRATRVVRASDTLCRITKLRNPLAVRLREAAMVLGGRLRPDLMLTAADEILRWRPPV</sequence>
<reference evidence="4 5" key="1">
    <citation type="submission" date="2020-04" db="EMBL/GenBank/DDBJ databases">
        <title>Thermobifida alba genome sequencing and assembly.</title>
        <authorList>
            <person name="Luzics S."/>
            <person name="Horvath B."/>
            <person name="Nagy I."/>
            <person name="Toth A."/>
            <person name="Nagy I."/>
            <person name="Kukolya J."/>
        </authorList>
    </citation>
    <scope>NUCLEOTIDE SEQUENCE [LARGE SCALE GENOMIC DNA]</scope>
    <source>
        <strain evidence="4 5">DSM 43795</strain>
    </source>
</reference>
<dbReference type="Gene3D" id="3.50.50.60">
    <property type="entry name" value="FAD/NAD(P)-binding domain"/>
    <property type="match status" value="1"/>
</dbReference>
<evidence type="ECO:0000256" key="2">
    <source>
        <dbReference type="ARBA" id="ARBA00023033"/>
    </source>
</evidence>
<name>A0ABY4KYD2_THEAE</name>
<protein>
    <submittedName>
        <fullName evidence="4">NAD(P)-binding protein</fullName>
    </submittedName>
</protein>
<gene>
    <name evidence="4" type="ORF">FOF52_03280</name>
</gene>
<dbReference type="PANTHER" id="PTHR13789">
    <property type="entry name" value="MONOOXYGENASE"/>
    <property type="match status" value="1"/>
</dbReference>
<evidence type="ECO:0000313" key="4">
    <source>
        <dbReference type="EMBL" id="UPT20109.1"/>
    </source>
</evidence>
<organism evidence="4 5">
    <name type="scientific">Thermobifida alba</name>
    <name type="common">Thermomonospora alba</name>
    <dbReference type="NCBI Taxonomy" id="53522"/>
    <lineage>
        <taxon>Bacteria</taxon>
        <taxon>Bacillati</taxon>
        <taxon>Actinomycetota</taxon>
        <taxon>Actinomycetes</taxon>
        <taxon>Streptosporangiales</taxon>
        <taxon>Nocardiopsidaceae</taxon>
        <taxon>Thermobifida</taxon>
    </lineage>
</organism>
<dbReference type="PRINTS" id="PR00420">
    <property type="entry name" value="RNGMNOXGNASE"/>
</dbReference>
<keyword evidence="1" id="KW-0560">Oxidoreductase</keyword>
<evidence type="ECO:0000259" key="3">
    <source>
        <dbReference type="Pfam" id="PF01494"/>
    </source>
</evidence>
<dbReference type="Pfam" id="PF01494">
    <property type="entry name" value="FAD_binding_3"/>
    <property type="match status" value="2"/>
</dbReference>
<dbReference type="InterPro" id="IPR036188">
    <property type="entry name" value="FAD/NAD-bd_sf"/>
</dbReference>
<keyword evidence="5" id="KW-1185">Reference proteome</keyword>
<keyword evidence="2" id="KW-0503">Monooxygenase</keyword>
<feature type="domain" description="FAD-binding" evidence="3">
    <location>
        <begin position="4"/>
        <end position="162"/>
    </location>
</feature>
<accession>A0ABY4KYD2</accession>
<dbReference type="Proteomes" id="UP000832041">
    <property type="component" value="Chromosome"/>
</dbReference>
<dbReference type="EMBL" id="CP051627">
    <property type="protein sequence ID" value="UPT20109.1"/>
    <property type="molecule type" value="Genomic_DNA"/>
</dbReference>
<dbReference type="RefSeq" id="WP_248592355.1">
    <property type="nucleotide sequence ID" value="NZ_BAABEB010000012.1"/>
</dbReference>
<dbReference type="InterPro" id="IPR002938">
    <property type="entry name" value="FAD-bd"/>
</dbReference>
<dbReference type="PANTHER" id="PTHR13789:SF309">
    <property type="entry name" value="PUTATIVE (AFU_ORTHOLOGUE AFUA_6G14510)-RELATED"/>
    <property type="match status" value="1"/>
</dbReference>
<dbReference type="SUPFAM" id="SSF51905">
    <property type="entry name" value="FAD/NAD(P)-binding domain"/>
    <property type="match status" value="1"/>
</dbReference>